<proteinExistence type="predicted"/>
<dbReference type="EMBL" id="JAATIP010000232">
    <property type="protein sequence ID" value="KAF4357803.1"/>
    <property type="molecule type" value="Genomic_DNA"/>
</dbReference>
<dbReference type="AlphaFoldDB" id="A0A7J6EH72"/>
<evidence type="ECO:0000313" key="2">
    <source>
        <dbReference type="EMBL" id="KAF4357803.1"/>
    </source>
</evidence>
<sequence length="429" mass="49182">MGDALVQDLISDLPESIIESILTRLPIRDAVRTSILSSKWRYKWASITQLVFDDRCVTLRSDRALVEKSLIDFITKALFLHKGPIHKFQLSTWYLQNCSDIDQWLLFLSRNDIKELVLVLEEEEGEGELFRVPASLFHCKKLTRLDLFRCELDPPLTFKGFSYLNSLTLHQVLVAPDVIESLISGCPLLENLAISYFDSLALNIKAPNLKFLFLEGEFKDIKLENTPLLVAMSVDMYMTEDNAEHFEQSSSCNFVKFLGGVPLLEKLIGRVYFTKYLSIGYDLGKLLVTYEHLKVIELNQVCFEDRKEIYVVLRLIMSSPNLTELQISGPTNAVDFVIALEASDLKFWEKEGLSKYSFEKLKLVRMTCMSGVPHEMEFIKFLLSRSPVLETMSVAPCSLCTIARRLNMLTEMVKFRRASPQAEIVFTHE</sequence>
<dbReference type="PANTHER" id="PTHR31639:SF237">
    <property type="entry name" value="F-BOX DOMAIN-CONTAINING PROTEIN"/>
    <property type="match status" value="1"/>
</dbReference>
<dbReference type="SUPFAM" id="SSF52047">
    <property type="entry name" value="RNI-like"/>
    <property type="match status" value="1"/>
</dbReference>
<dbReference type="InterPro" id="IPR032675">
    <property type="entry name" value="LRR_dom_sf"/>
</dbReference>
<dbReference type="PANTHER" id="PTHR31639">
    <property type="entry name" value="F-BOX PROTEIN-LIKE"/>
    <property type="match status" value="1"/>
</dbReference>
<protein>
    <recommendedName>
        <fullName evidence="1">F-box domain-containing protein</fullName>
    </recommendedName>
</protein>
<dbReference type="InterPro" id="IPR053781">
    <property type="entry name" value="F-box_AtFBL13-like"/>
</dbReference>
<dbReference type="Proteomes" id="UP000525078">
    <property type="component" value="Unassembled WGS sequence"/>
</dbReference>
<evidence type="ECO:0000313" key="3">
    <source>
        <dbReference type="Proteomes" id="UP000525078"/>
    </source>
</evidence>
<dbReference type="Gene3D" id="3.80.10.10">
    <property type="entry name" value="Ribonuclease Inhibitor"/>
    <property type="match status" value="1"/>
</dbReference>
<dbReference type="CDD" id="cd22160">
    <property type="entry name" value="F-box_AtFBL13-like"/>
    <property type="match status" value="1"/>
</dbReference>
<dbReference type="SUPFAM" id="SSF81383">
    <property type="entry name" value="F-box domain"/>
    <property type="match status" value="1"/>
</dbReference>
<organism evidence="2 3">
    <name type="scientific">Cannabis sativa</name>
    <name type="common">Hemp</name>
    <name type="synonym">Marijuana</name>
    <dbReference type="NCBI Taxonomy" id="3483"/>
    <lineage>
        <taxon>Eukaryota</taxon>
        <taxon>Viridiplantae</taxon>
        <taxon>Streptophyta</taxon>
        <taxon>Embryophyta</taxon>
        <taxon>Tracheophyta</taxon>
        <taxon>Spermatophyta</taxon>
        <taxon>Magnoliopsida</taxon>
        <taxon>eudicotyledons</taxon>
        <taxon>Gunneridae</taxon>
        <taxon>Pentapetalae</taxon>
        <taxon>rosids</taxon>
        <taxon>fabids</taxon>
        <taxon>Rosales</taxon>
        <taxon>Cannabaceae</taxon>
        <taxon>Cannabis</taxon>
    </lineage>
</organism>
<name>A0A7J6EH72_CANSA</name>
<dbReference type="InterPro" id="IPR006566">
    <property type="entry name" value="FBD"/>
</dbReference>
<comment type="caution">
    <text evidence="2">The sequence shown here is derived from an EMBL/GenBank/DDBJ whole genome shotgun (WGS) entry which is preliminary data.</text>
</comment>
<dbReference type="PROSITE" id="PS50181">
    <property type="entry name" value="FBOX"/>
    <property type="match status" value="1"/>
</dbReference>
<dbReference type="Pfam" id="PF08387">
    <property type="entry name" value="FBD"/>
    <property type="match status" value="1"/>
</dbReference>
<dbReference type="InterPro" id="IPR055411">
    <property type="entry name" value="LRR_FXL15/At3g58940/PEG3-like"/>
</dbReference>
<dbReference type="InterPro" id="IPR036047">
    <property type="entry name" value="F-box-like_dom_sf"/>
</dbReference>
<dbReference type="SMART" id="SM00579">
    <property type="entry name" value="FBD"/>
    <property type="match status" value="1"/>
</dbReference>
<gene>
    <name evidence="2" type="ORF">F8388_024414</name>
</gene>
<feature type="domain" description="F-box" evidence="1">
    <location>
        <begin position="7"/>
        <end position="41"/>
    </location>
</feature>
<dbReference type="InterPro" id="IPR001810">
    <property type="entry name" value="F-box_dom"/>
</dbReference>
<reference evidence="2 3" key="1">
    <citation type="journal article" date="2020" name="bioRxiv">
        <title>Sequence and annotation of 42 cannabis genomes reveals extensive copy number variation in cannabinoid synthesis and pathogen resistance genes.</title>
        <authorList>
            <person name="Mckernan K.J."/>
            <person name="Helbert Y."/>
            <person name="Kane L.T."/>
            <person name="Ebling H."/>
            <person name="Zhang L."/>
            <person name="Liu B."/>
            <person name="Eaton Z."/>
            <person name="Mclaughlin S."/>
            <person name="Kingan S."/>
            <person name="Baybayan P."/>
            <person name="Concepcion G."/>
            <person name="Jordan M."/>
            <person name="Riva A."/>
            <person name="Barbazuk W."/>
            <person name="Harkins T."/>
        </authorList>
    </citation>
    <scope>NUCLEOTIDE SEQUENCE [LARGE SCALE GENOMIC DNA]</scope>
    <source>
        <strain evidence="3">cv. Jamaican Lion 4</strain>
        <tissue evidence="2">Leaf</tissue>
    </source>
</reference>
<dbReference type="Pfam" id="PF00646">
    <property type="entry name" value="F-box"/>
    <property type="match status" value="1"/>
</dbReference>
<evidence type="ECO:0000259" key="1">
    <source>
        <dbReference type="PROSITE" id="PS50181"/>
    </source>
</evidence>
<dbReference type="Pfam" id="PF24758">
    <property type="entry name" value="LRR_At5g56370"/>
    <property type="match status" value="1"/>
</dbReference>
<accession>A0A7J6EH72</accession>